<protein>
    <submittedName>
        <fullName evidence="1">Uncharacterized protein</fullName>
    </submittedName>
</protein>
<evidence type="ECO:0000313" key="1">
    <source>
        <dbReference type="EMBL" id="MBB2958765.1"/>
    </source>
</evidence>
<dbReference type="EMBL" id="JACHWJ010000004">
    <property type="protein sequence ID" value="MBB2958765.1"/>
    <property type="molecule type" value="Genomic_DNA"/>
</dbReference>
<dbReference type="RefSeq" id="WP_183625926.1">
    <property type="nucleotide sequence ID" value="NZ_JACHWJ010000004.1"/>
</dbReference>
<accession>A0A7W4UQI5</accession>
<name>A0A7W4UQI5_9MICO</name>
<dbReference type="AlphaFoldDB" id="A0A7W4UQI5"/>
<organism evidence="1 2">
    <name type="scientific">Pseudoclavibacter helvolus</name>
    <dbReference type="NCBI Taxonomy" id="255205"/>
    <lineage>
        <taxon>Bacteria</taxon>
        <taxon>Bacillati</taxon>
        <taxon>Actinomycetota</taxon>
        <taxon>Actinomycetes</taxon>
        <taxon>Micrococcales</taxon>
        <taxon>Microbacteriaceae</taxon>
        <taxon>Pseudoclavibacter</taxon>
    </lineage>
</organism>
<sequence>MNASSLSGPISASRSSALRAARQGLAAGAAVSVMVALGGCSMSPTNAVQYEQYNASEFPDSSTTGPLVSLIDDGTTLRVERVESPYCASVPVGLTQEDDVVSVTFDLERSDEGTACPDVGAWIVSDIQLDQPITSDEVTVELESPFIYAGDSVFVVAR</sequence>
<dbReference type="Proteomes" id="UP000545286">
    <property type="component" value="Unassembled WGS sequence"/>
</dbReference>
<proteinExistence type="predicted"/>
<evidence type="ECO:0000313" key="2">
    <source>
        <dbReference type="Proteomes" id="UP000545286"/>
    </source>
</evidence>
<comment type="caution">
    <text evidence="1">The sequence shown here is derived from an EMBL/GenBank/DDBJ whole genome shotgun (WGS) entry which is preliminary data.</text>
</comment>
<gene>
    <name evidence="1" type="ORF">FHX72_002911</name>
</gene>
<keyword evidence="2" id="KW-1185">Reference proteome</keyword>
<reference evidence="1 2" key="1">
    <citation type="submission" date="2020-08" db="EMBL/GenBank/DDBJ databases">
        <title>Sequencing the genomes of 1000 actinobacteria strains.</title>
        <authorList>
            <person name="Klenk H.-P."/>
        </authorList>
    </citation>
    <scope>NUCLEOTIDE SEQUENCE [LARGE SCALE GENOMIC DNA]</scope>
    <source>
        <strain evidence="1 2">DSM 20419</strain>
    </source>
</reference>